<evidence type="ECO:0000259" key="10">
    <source>
        <dbReference type="PROSITE" id="PS51194"/>
    </source>
</evidence>
<dbReference type="SUPFAM" id="SSF141259">
    <property type="entry name" value="CarD-like"/>
    <property type="match status" value="1"/>
</dbReference>
<dbReference type="SMART" id="SM00982">
    <property type="entry name" value="TRCF"/>
    <property type="match status" value="1"/>
</dbReference>
<evidence type="ECO:0000256" key="1">
    <source>
        <dbReference type="ARBA" id="ARBA00022741"/>
    </source>
</evidence>
<dbReference type="PANTHER" id="PTHR47964">
    <property type="entry name" value="ATP-DEPENDENT DNA HELICASE HOMOLOG RECG, CHLOROPLASTIC"/>
    <property type="match status" value="1"/>
</dbReference>
<dbReference type="Gene3D" id="3.40.50.300">
    <property type="entry name" value="P-loop containing nucleotide triphosphate hydrolases"/>
    <property type="match status" value="2"/>
</dbReference>
<dbReference type="InterPro" id="IPR036101">
    <property type="entry name" value="CarD-like/TRCF_RID_sf"/>
</dbReference>
<dbReference type="EMBL" id="FQXG01000003">
    <property type="protein sequence ID" value="SHH48414.1"/>
    <property type="molecule type" value="Genomic_DNA"/>
</dbReference>
<dbReference type="GO" id="GO:0016787">
    <property type="term" value="F:hydrolase activity"/>
    <property type="evidence" value="ECO:0007669"/>
    <property type="project" value="UniProtKB-KW"/>
</dbReference>
<dbReference type="SMART" id="SM01058">
    <property type="entry name" value="CarD_TRCF"/>
    <property type="match status" value="1"/>
</dbReference>
<dbReference type="STRING" id="299255.SAMN02745129_2083"/>
<dbReference type="Proteomes" id="UP000184268">
    <property type="component" value="Unassembled WGS sequence"/>
</dbReference>
<evidence type="ECO:0000256" key="8">
    <source>
        <dbReference type="SAM" id="Coils"/>
    </source>
</evidence>
<keyword evidence="4 11" id="KW-0347">Helicase</keyword>
<dbReference type="InterPro" id="IPR011545">
    <property type="entry name" value="DEAD/DEAH_box_helicase_dom"/>
</dbReference>
<keyword evidence="1" id="KW-0547">Nucleotide-binding</keyword>
<dbReference type="GO" id="GO:0005524">
    <property type="term" value="F:ATP binding"/>
    <property type="evidence" value="ECO:0007669"/>
    <property type="project" value="UniProtKB-KW"/>
</dbReference>
<dbReference type="GO" id="GO:0003677">
    <property type="term" value="F:DNA binding"/>
    <property type="evidence" value="ECO:0007669"/>
    <property type="project" value="UniProtKB-KW"/>
</dbReference>
<dbReference type="PANTHER" id="PTHR47964:SF1">
    <property type="entry name" value="ATP-DEPENDENT DNA HELICASE HOMOLOG RECG, CHLOROPLASTIC"/>
    <property type="match status" value="1"/>
</dbReference>
<keyword evidence="3" id="KW-0378">Hydrolase</keyword>
<feature type="coiled-coil region" evidence="8">
    <location>
        <begin position="583"/>
        <end position="610"/>
    </location>
</feature>
<name>A0A1M5TCI3_9GAMM</name>
<proteinExistence type="predicted"/>
<dbReference type="PROSITE" id="PS51194">
    <property type="entry name" value="HELICASE_CTER"/>
    <property type="match status" value="1"/>
</dbReference>
<dbReference type="PROSITE" id="PS51192">
    <property type="entry name" value="HELICASE_ATP_BIND_1"/>
    <property type="match status" value="1"/>
</dbReference>
<reference evidence="11 12" key="1">
    <citation type="submission" date="2016-11" db="EMBL/GenBank/DDBJ databases">
        <authorList>
            <person name="Jaros S."/>
            <person name="Januszkiewicz K."/>
            <person name="Wedrychowicz H."/>
        </authorList>
    </citation>
    <scope>NUCLEOTIDE SEQUENCE [LARGE SCALE GENOMIC DNA]</scope>
    <source>
        <strain evidence="11 12">DSM 16917</strain>
    </source>
</reference>
<keyword evidence="6" id="KW-0238">DNA-binding</keyword>
<gene>
    <name evidence="11" type="ORF">SAMN02745129_2083</name>
</gene>
<dbReference type="InterPro" id="IPR027417">
    <property type="entry name" value="P-loop_NTPase"/>
</dbReference>
<evidence type="ECO:0000259" key="9">
    <source>
        <dbReference type="PROSITE" id="PS51192"/>
    </source>
</evidence>
<keyword evidence="8" id="KW-0175">Coiled coil</keyword>
<dbReference type="Gene3D" id="2.40.10.170">
    <property type="match status" value="1"/>
</dbReference>
<organism evidence="11 12">
    <name type="scientific">Ferrimonas marina</name>
    <dbReference type="NCBI Taxonomy" id="299255"/>
    <lineage>
        <taxon>Bacteria</taxon>
        <taxon>Pseudomonadati</taxon>
        <taxon>Pseudomonadota</taxon>
        <taxon>Gammaproteobacteria</taxon>
        <taxon>Alteromonadales</taxon>
        <taxon>Ferrimonadaceae</taxon>
        <taxon>Ferrimonas</taxon>
    </lineage>
</organism>
<dbReference type="GO" id="GO:0003678">
    <property type="term" value="F:DNA helicase activity"/>
    <property type="evidence" value="ECO:0007669"/>
    <property type="project" value="TreeGrafter"/>
</dbReference>
<dbReference type="Gene3D" id="3.90.1150.50">
    <property type="entry name" value="Transcription-repair-coupling factor, D7 domain"/>
    <property type="match status" value="1"/>
</dbReference>
<dbReference type="InterPro" id="IPR047112">
    <property type="entry name" value="RecG/Mfd"/>
</dbReference>
<dbReference type="SMART" id="SM00490">
    <property type="entry name" value="HELICc"/>
    <property type="match status" value="1"/>
</dbReference>
<keyword evidence="2" id="KW-0227">DNA damage</keyword>
<dbReference type="InterPro" id="IPR037235">
    <property type="entry name" value="TRCF-like_C_D7"/>
</dbReference>
<dbReference type="OrthoDB" id="9804325at2"/>
<keyword evidence="12" id="KW-1185">Reference proteome</keyword>
<evidence type="ECO:0000256" key="6">
    <source>
        <dbReference type="ARBA" id="ARBA00023125"/>
    </source>
</evidence>
<evidence type="ECO:0000256" key="3">
    <source>
        <dbReference type="ARBA" id="ARBA00022801"/>
    </source>
</evidence>
<dbReference type="SUPFAM" id="SSF52540">
    <property type="entry name" value="P-loop containing nucleoside triphosphate hydrolases"/>
    <property type="match status" value="3"/>
</dbReference>
<dbReference type="SUPFAM" id="SSF143517">
    <property type="entry name" value="TRCF domain-like"/>
    <property type="match status" value="1"/>
</dbReference>
<keyword evidence="5" id="KW-0067">ATP-binding</keyword>
<dbReference type="Gene3D" id="3.30.2060.10">
    <property type="entry name" value="Penicillin-binding protein 1b domain"/>
    <property type="match status" value="1"/>
</dbReference>
<evidence type="ECO:0000313" key="11">
    <source>
        <dbReference type="EMBL" id="SHH48414.1"/>
    </source>
</evidence>
<feature type="domain" description="Helicase C-terminal" evidence="10">
    <location>
        <begin position="823"/>
        <end position="978"/>
    </location>
</feature>
<evidence type="ECO:0000256" key="7">
    <source>
        <dbReference type="ARBA" id="ARBA00023204"/>
    </source>
</evidence>
<evidence type="ECO:0000313" key="12">
    <source>
        <dbReference type="Proteomes" id="UP000184268"/>
    </source>
</evidence>
<protein>
    <submittedName>
        <fullName evidence="11">Transcription-repair coupling factor (Superfamily II helicase)</fullName>
    </submittedName>
</protein>
<dbReference type="InterPro" id="IPR001650">
    <property type="entry name" value="Helicase_C-like"/>
</dbReference>
<dbReference type="Pfam" id="PF21132">
    <property type="entry name" value="MFD_D3"/>
    <property type="match status" value="1"/>
</dbReference>
<sequence>MNFQYSPELLFSVDGTFSAVDGEINAAFYLDLAAQIHQDESKRFVLVTNGGPEQDDAYAAMDSLVPGKVVSLTELDTLPFDSESPTHTVAARQASAYQRLVTESPNVVICSPSSLLHKFPGTDFWLNQHSSLHIGAVINRQDLSNRLTELGYVEQNLTENPKDFSVRNLRIDLYSDKPYRLYLRGLDGDNLSIEQIKELDTRRQMGTGPRLTRVELPPFQPFLINKDFAGQFRTSWRQRFADQLKNDHYVNARNLKLDGSGIEAFAPLFHKVALNSLFGQLYPSTFFYFPGTNEAIGRYLALIDKRHELCRQQGYPVVEPVEAWVGKSGLDHEIETLHQEHRGVIHIGPGTGKTTTALFAASFLANLQQFKVNTKSPDSLRHSTIQETMELIESYQDRFERLVFVLNSNKRLEQLQSILELTDVKAQAVESWGDITPGGNIILSPLKGSVECPEQGLAILCEEDLFGIRIHDPKLHEDVDSAVDIMGARALTSIQEGDPIVHGHFGIGRMCSFTPMDFGNGEEIVIKINYKGESSRFVRQQDLGWVSPYNGADKDNAPLDGADGEKIKERKGKLKITGWKDSLQKAELSIKFLLKELTEQERQAEKAGLAMAPANYQYKTFCNSFPFQLTTDQVKVIDDINGRMEAGKKVDKLLSGDVGFGKTEVAARACCRVVSSGYQVLFLVPNNLLAMQHYQSMKGRFAESGFEVLLFSASTTPAEAKGIKQKLKDGDPVIVIGTTKLTQKTVSIANPGLVIIDEEHRFGTKDKEKLSQLKEQVHVLSLTATPIPKSLGSALHSMRDLATLQTAPQGRLPTATHIMDRGDKDKFKESVEREISRGGQVFVLHNRVSTIEARTQEIEGLFPHQDVRFAHGQMATGELEAITTEFREKKFSILVATTIIETGIDIPNANTMFIDNADQMGIAQLHQLRGRVGRSSRQAYCYLIESESPTEDGLRRLSDLKEASGLGKGLELAMADLEARGAGELLGEEQSGMIEKTGYSYYLKIFKHLADKVDAFGTEVLDASNLTGDLCAMNMPVDALVPESYIHEPGHRLMAAHMTQSALDDHSLNLAIAYLEDNYGPVPAEVTQLVTAQRLRLLLDSKGVTSVHGNGATTIKVLDTLDPKSVAQSLRLELGQCDFDEHSLLYRDDEAAFLRHLASRNGLPTLH</sequence>
<dbReference type="Pfam" id="PF00271">
    <property type="entry name" value="Helicase_C"/>
    <property type="match status" value="1"/>
</dbReference>
<dbReference type="SMART" id="SM00487">
    <property type="entry name" value="DEXDc"/>
    <property type="match status" value="1"/>
</dbReference>
<dbReference type="GO" id="GO:0006281">
    <property type="term" value="P:DNA repair"/>
    <property type="evidence" value="ECO:0007669"/>
    <property type="project" value="UniProtKB-KW"/>
</dbReference>
<keyword evidence="7" id="KW-0234">DNA repair</keyword>
<dbReference type="RefSeq" id="WP_067663387.1">
    <property type="nucleotide sequence ID" value="NZ_FQXG01000003.1"/>
</dbReference>
<dbReference type="Pfam" id="PF00270">
    <property type="entry name" value="DEAD"/>
    <property type="match status" value="1"/>
</dbReference>
<dbReference type="Gene3D" id="3.40.50.11140">
    <property type="match status" value="1"/>
</dbReference>
<dbReference type="InterPro" id="IPR048635">
    <property type="entry name" value="MFD_D3"/>
</dbReference>
<evidence type="ECO:0000256" key="4">
    <source>
        <dbReference type="ARBA" id="ARBA00022806"/>
    </source>
</evidence>
<dbReference type="InterPro" id="IPR014001">
    <property type="entry name" value="Helicase_ATP-bd"/>
</dbReference>
<accession>A0A1M5TCI3</accession>
<dbReference type="Pfam" id="PF03461">
    <property type="entry name" value="TRCF"/>
    <property type="match status" value="1"/>
</dbReference>
<dbReference type="AlphaFoldDB" id="A0A1M5TCI3"/>
<dbReference type="InterPro" id="IPR003711">
    <property type="entry name" value="CarD-like/TRCF_RID"/>
</dbReference>
<evidence type="ECO:0000256" key="5">
    <source>
        <dbReference type="ARBA" id="ARBA00022840"/>
    </source>
</evidence>
<dbReference type="InterPro" id="IPR005118">
    <property type="entry name" value="TRCF_C"/>
</dbReference>
<dbReference type="Gene3D" id="3.40.50.11180">
    <property type="match status" value="1"/>
</dbReference>
<feature type="domain" description="Helicase ATP-binding" evidence="9">
    <location>
        <begin position="643"/>
        <end position="804"/>
    </location>
</feature>
<evidence type="ECO:0000256" key="2">
    <source>
        <dbReference type="ARBA" id="ARBA00022763"/>
    </source>
</evidence>